<proteinExistence type="evidence at transcript level"/>
<evidence type="ECO:0000313" key="2">
    <source>
        <dbReference type="EMBL" id="BAN40923.1"/>
    </source>
</evidence>
<dbReference type="EMBL" id="AK422444">
    <property type="protein sequence ID" value="BAN40923.1"/>
    <property type="molecule type" value="mRNA"/>
</dbReference>
<organism evidence="2">
    <name type="scientific">Entamoeba invadens</name>
    <dbReference type="NCBI Taxonomy" id="33085"/>
    <lineage>
        <taxon>Eukaryota</taxon>
        <taxon>Amoebozoa</taxon>
        <taxon>Evosea</taxon>
        <taxon>Archamoebae</taxon>
        <taxon>Mastigamoebida</taxon>
        <taxon>Entamoebidae</taxon>
        <taxon>Entamoeba</taxon>
    </lineage>
</organism>
<reference evidence="2" key="1">
    <citation type="submission" date="2012-06" db="EMBL/GenBank/DDBJ databases">
        <title>Short 5' UTR of Entamoeba genes.</title>
        <authorList>
            <person name="Hiranuka K."/>
            <person name="Kumagai M."/>
            <person name="Wakaguri H."/>
            <person name="Suzuki Y."/>
            <person name="Sugano S."/>
            <person name="Watanabe J."/>
            <person name="Makioka A."/>
        </authorList>
    </citation>
    <scope>NUCLEOTIDE SEQUENCE</scope>
    <source>
        <strain evidence="2">IP1</strain>
    </source>
</reference>
<protein>
    <submittedName>
        <fullName evidence="2">Uncharacterized protein</fullName>
    </submittedName>
</protein>
<dbReference type="AlphaFoldDB" id="S0B074"/>
<feature type="signal peptide" evidence="1">
    <location>
        <begin position="1"/>
        <end position="26"/>
    </location>
</feature>
<dbReference type="VEuPathDB" id="AmoebaDB:EIN_084930"/>
<evidence type="ECO:0000256" key="1">
    <source>
        <dbReference type="SAM" id="SignalP"/>
    </source>
</evidence>
<name>S0B074_ENTIV</name>
<accession>S0B074</accession>
<keyword evidence="1" id="KW-0732">Signal</keyword>
<feature type="chain" id="PRO_5004484412" evidence="1">
    <location>
        <begin position="27"/>
        <end position="290"/>
    </location>
</feature>
<sequence length="290" mass="32467">MKGFFLFCMFVVLNANFATTPEGAQAAPAAAQGPVHLASDSKLSRVDESVMKKRDYSLHKVSKYHAKINNRIMKTIATIQKAQATIKTKAADLANRLAAYGTRKTKSELELYELVDDDMKKELKPIVDKVLPQIKAKENEIREGASKLMDTFSAQLQKTLVGLQKAKEVGDKNDKAARMGIHAVGDNIVKGIDASKGSGALASKDARKIKKTAKDAQYKIAHQFHKAQREEKQILRSARTLLKTMRHKGKGFMRKLRKTAKEEYRQIFRKAKKAMLKIITKKSNSFGVDY</sequence>